<reference evidence="2 3" key="1">
    <citation type="submission" date="2015-07" db="EMBL/GenBank/DDBJ databases">
        <title>The draft genome sequence of Leadbetterella sp. JN14-9.</title>
        <authorList>
            <person name="Liu Y."/>
            <person name="Du J."/>
            <person name="Shao Z."/>
        </authorList>
    </citation>
    <scope>NUCLEOTIDE SEQUENCE [LARGE SCALE GENOMIC DNA]</scope>
    <source>
        <strain evidence="2 3">JN14-9</strain>
    </source>
</reference>
<keyword evidence="1" id="KW-0812">Transmembrane</keyword>
<dbReference type="Proteomes" id="UP000050454">
    <property type="component" value="Unassembled WGS sequence"/>
</dbReference>
<proteinExistence type="predicted"/>
<dbReference type="RefSeq" id="WP_055143001.1">
    <property type="nucleotide sequence ID" value="NZ_JXSZ01000005.1"/>
</dbReference>
<comment type="caution">
    <text evidence="2">The sequence shown here is derived from an EMBL/GenBank/DDBJ whole genome shotgun (WGS) entry which is preliminary data.</text>
</comment>
<dbReference type="EMBL" id="LGTQ01000005">
    <property type="protein sequence ID" value="KPM49117.1"/>
    <property type="molecule type" value="Genomic_DNA"/>
</dbReference>
<keyword evidence="1" id="KW-0472">Membrane</keyword>
<keyword evidence="3" id="KW-1185">Reference proteome</keyword>
<feature type="transmembrane region" description="Helical" evidence="1">
    <location>
        <begin position="12"/>
        <end position="33"/>
    </location>
</feature>
<evidence type="ECO:0000313" key="2">
    <source>
        <dbReference type="EMBL" id="KPM49117.1"/>
    </source>
</evidence>
<sequence length="207" mass="23101">MSQKTAAYISYLFYPGLIPTYLLAVLYFVAPYLVSIEGYPTVAKLLLLFFVLLYTFIFPSLMVYWLYKRGQIKSLTMEEPKERRIPYLITVVSSGFLAYFFAQKSSMLLPSALIIGLITLVIALVAVINLKWKISAHSAAIGGVIGAFFTLRIHYDESLLSVPFFTALFIGGLVLSARLKLNAHTPLQIAAGFLLGLFISIFGVFYI</sequence>
<accession>A0A0P7C9G8</accession>
<evidence type="ECO:0000256" key="1">
    <source>
        <dbReference type="SAM" id="Phobius"/>
    </source>
</evidence>
<feature type="transmembrane region" description="Helical" evidence="1">
    <location>
        <begin position="189"/>
        <end position="206"/>
    </location>
</feature>
<name>A0A0P7C9G8_9BACT</name>
<dbReference type="OrthoDB" id="9786064at2"/>
<protein>
    <recommendedName>
        <fullName evidence="4">Phosphatidic acid phosphatase type 2/haloperoxidase domain-containing protein</fullName>
    </recommendedName>
</protein>
<evidence type="ECO:0000313" key="3">
    <source>
        <dbReference type="Proteomes" id="UP000050454"/>
    </source>
</evidence>
<gene>
    <name evidence="2" type="ORF">AFM12_00230</name>
</gene>
<dbReference type="AlphaFoldDB" id="A0A0P7C9G8"/>
<feature type="transmembrane region" description="Helical" evidence="1">
    <location>
        <begin position="108"/>
        <end position="127"/>
    </location>
</feature>
<feature type="transmembrane region" description="Helical" evidence="1">
    <location>
        <begin position="45"/>
        <end position="65"/>
    </location>
</feature>
<organism evidence="2 3">
    <name type="scientific">Jiulongibacter sediminis</name>
    <dbReference type="NCBI Taxonomy" id="1605367"/>
    <lineage>
        <taxon>Bacteria</taxon>
        <taxon>Pseudomonadati</taxon>
        <taxon>Bacteroidota</taxon>
        <taxon>Cytophagia</taxon>
        <taxon>Cytophagales</taxon>
        <taxon>Leadbetterellaceae</taxon>
        <taxon>Jiulongibacter</taxon>
    </lineage>
</organism>
<keyword evidence="1" id="KW-1133">Transmembrane helix</keyword>
<feature type="transmembrane region" description="Helical" evidence="1">
    <location>
        <begin position="134"/>
        <end position="153"/>
    </location>
</feature>
<feature type="transmembrane region" description="Helical" evidence="1">
    <location>
        <begin position="159"/>
        <end position="177"/>
    </location>
</feature>
<evidence type="ECO:0008006" key="4">
    <source>
        <dbReference type="Google" id="ProtNLM"/>
    </source>
</evidence>
<dbReference type="STRING" id="1605367.AFM12_00230"/>